<protein>
    <submittedName>
        <fullName evidence="2">Uncharacterized protein</fullName>
    </submittedName>
</protein>
<accession>A0A0K0F1F3</accession>
<reference evidence="1" key="1">
    <citation type="submission" date="2014-07" db="EMBL/GenBank/DDBJ databases">
        <authorList>
            <person name="Martin A.A"/>
            <person name="De Silva N."/>
        </authorList>
    </citation>
    <scope>NUCLEOTIDE SEQUENCE</scope>
</reference>
<sequence length="90" mass="10269">MYDSSKYTNKKHIRYEKVYKVNIKITKKISDVLCVPYENGLQNVSVLLHGYVRVHVHLCGISSRGNAPSCGIPPYHGDHGVYLHNVFRDP</sequence>
<dbReference type="WBParaSite" id="SVE_0262700.1">
    <property type="protein sequence ID" value="SVE_0262700.1"/>
    <property type="gene ID" value="SVE_0262700"/>
</dbReference>
<keyword evidence="1" id="KW-1185">Reference proteome</keyword>
<evidence type="ECO:0000313" key="1">
    <source>
        <dbReference type="Proteomes" id="UP000035680"/>
    </source>
</evidence>
<dbReference type="Proteomes" id="UP000035680">
    <property type="component" value="Unassembled WGS sequence"/>
</dbReference>
<proteinExistence type="predicted"/>
<organism evidence="1 2">
    <name type="scientific">Strongyloides venezuelensis</name>
    <name type="common">Threadworm</name>
    <dbReference type="NCBI Taxonomy" id="75913"/>
    <lineage>
        <taxon>Eukaryota</taxon>
        <taxon>Metazoa</taxon>
        <taxon>Ecdysozoa</taxon>
        <taxon>Nematoda</taxon>
        <taxon>Chromadorea</taxon>
        <taxon>Rhabditida</taxon>
        <taxon>Tylenchina</taxon>
        <taxon>Panagrolaimomorpha</taxon>
        <taxon>Strongyloidoidea</taxon>
        <taxon>Strongyloididae</taxon>
        <taxon>Strongyloides</taxon>
    </lineage>
</organism>
<dbReference type="AlphaFoldDB" id="A0A0K0F1F3"/>
<evidence type="ECO:0000313" key="2">
    <source>
        <dbReference type="WBParaSite" id="SVE_0262700.1"/>
    </source>
</evidence>
<name>A0A0K0F1F3_STRVS</name>
<reference evidence="2" key="2">
    <citation type="submission" date="2015-08" db="UniProtKB">
        <authorList>
            <consortium name="WormBaseParasite"/>
        </authorList>
    </citation>
    <scope>IDENTIFICATION</scope>
</reference>